<keyword evidence="3 8" id="KW-0418">Kinase</keyword>
<evidence type="ECO:0000259" key="7">
    <source>
        <dbReference type="PROSITE" id="PS50011"/>
    </source>
</evidence>
<dbReference type="PROSITE" id="PS00108">
    <property type="entry name" value="PROTEIN_KINASE_ST"/>
    <property type="match status" value="1"/>
</dbReference>
<protein>
    <submittedName>
        <fullName evidence="8">Serine/threonine protein kinase</fullName>
    </submittedName>
</protein>
<evidence type="ECO:0000256" key="5">
    <source>
        <dbReference type="PROSITE-ProRule" id="PRU10141"/>
    </source>
</evidence>
<keyword evidence="4 5" id="KW-0067">ATP-binding</keyword>
<dbReference type="InterPro" id="IPR011009">
    <property type="entry name" value="Kinase-like_dom_sf"/>
</dbReference>
<dbReference type="Pfam" id="PF00069">
    <property type="entry name" value="Pkinase"/>
    <property type="match status" value="1"/>
</dbReference>
<feature type="compositionally biased region" description="Low complexity" evidence="6">
    <location>
        <begin position="311"/>
        <end position="320"/>
    </location>
</feature>
<feature type="region of interest" description="Disordered" evidence="6">
    <location>
        <begin position="311"/>
        <end position="330"/>
    </location>
</feature>
<reference evidence="9" key="1">
    <citation type="submission" date="2016-10" db="EMBL/GenBank/DDBJ databases">
        <authorList>
            <person name="Varghese N."/>
            <person name="Submissions S."/>
        </authorList>
    </citation>
    <scope>NUCLEOTIDE SEQUENCE [LARGE SCALE GENOMIC DNA]</scope>
    <source>
        <strain evidence="9">DSM 16858</strain>
    </source>
</reference>
<dbReference type="AlphaFoldDB" id="A0A1I0GV37"/>
<evidence type="ECO:0000313" key="9">
    <source>
        <dbReference type="Proteomes" id="UP000199181"/>
    </source>
</evidence>
<evidence type="ECO:0000256" key="4">
    <source>
        <dbReference type="ARBA" id="ARBA00022840"/>
    </source>
</evidence>
<dbReference type="InterPro" id="IPR000719">
    <property type="entry name" value="Prot_kinase_dom"/>
</dbReference>
<gene>
    <name evidence="8" type="ORF">SAMN05443639_104174</name>
</gene>
<dbReference type="Gene3D" id="1.10.510.10">
    <property type="entry name" value="Transferase(Phosphotransferase) domain 1"/>
    <property type="match status" value="1"/>
</dbReference>
<evidence type="ECO:0000256" key="1">
    <source>
        <dbReference type="ARBA" id="ARBA00022679"/>
    </source>
</evidence>
<dbReference type="CDD" id="cd14014">
    <property type="entry name" value="STKc_PknB_like"/>
    <property type="match status" value="1"/>
</dbReference>
<dbReference type="GO" id="GO:0005524">
    <property type="term" value="F:ATP binding"/>
    <property type="evidence" value="ECO:0007669"/>
    <property type="project" value="UniProtKB-UniRule"/>
</dbReference>
<evidence type="ECO:0000313" key="8">
    <source>
        <dbReference type="EMBL" id="SET75058.1"/>
    </source>
</evidence>
<keyword evidence="9" id="KW-1185">Reference proteome</keyword>
<proteinExistence type="predicted"/>
<dbReference type="RefSeq" id="WP_093518822.1">
    <property type="nucleotide sequence ID" value="NZ_FOIJ01000004.1"/>
</dbReference>
<keyword evidence="8" id="KW-0723">Serine/threonine-protein kinase</keyword>
<keyword evidence="1" id="KW-0808">Transferase</keyword>
<dbReference type="EMBL" id="FOIJ01000004">
    <property type="protein sequence ID" value="SET75058.1"/>
    <property type="molecule type" value="Genomic_DNA"/>
</dbReference>
<evidence type="ECO:0000256" key="6">
    <source>
        <dbReference type="SAM" id="MobiDB-lite"/>
    </source>
</evidence>
<dbReference type="PROSITE" id="PS00107">
    <property type="entry name" value="PROTEIN_KINASE_ATP"/>
    <property type="match status" value="1"/>
</dbReference>
<keyword evidence="2 5" id="KW-0547">Nucleotide-binding</keyword>
<dbReference type="InterPro" id="IPR008271">
    <property type="entry name" value="Ser/Thr_kinase_AS"/>
</dbReference>
<dbReference type="PANTHER" id="PTHR43289:SF6">
    <property type="entry name" value="SERINE_THREONINE-PROTEIN KINASE NEKL-3"/>
    <property type="match status" value="1"/>
</dbReference>
<dbReference type="InterPro" id="IPR017441">
    <property type="entry name" value="Protein_kinase_ATP_BS"/>
</dbReference>
<sequence>MGCVRCQIEHPIRTVCPSLPGSSRPEEGAAQGGLLHGPLVLQKQLGSGATGTVYLAQHMSTGAEFALKVLHPHLASNTAVKDRFYVEAHVASRVVHPSVTRILDARPGPGGLPSLLMEHVVGESFSSLPLPLPCADVVWMLGQVLEGLEAAHSRGVVHRDLKPDNLVLTRPKDGTPRVKVLDFGMVSVLAASFSQDELNAGMALGSPAYMAPEQWETTAADTRMDVYSLGVVGYRLVTGRLPFGGGRMGEVLLGQPEVRPLPPHVVDARVPKALSEALMRAIARRPEERFQSAREFRDALLEAAPQAPVREAAPVRAPASTPTPVPVLTPAPQAGLQVRVRGLSGQGTHTVEVREVRPDGLFIAHDGPLPQRAARLPMELTFQGKALLCIADVVRHVSKDEARILGITAGFSVRFAEPSEPLRQMLSQVIARTAPPKAESAEPPADQELAQLLSRTAALMHDPYVLLGLAPSASFEEVRQRAETALRKLEGFRQRPLPAAQRKELMTLGSRVDAARRTLGDPLSRVGFDATRGNAHGIARCMAAGVSQEAVEPLRRAFLTARPGAEEKSRTFLTRARQLETQNALRPAIDCYAKALALDPLNLPFQRHYWTLQRQVRAVTTVVPAVAL</sequence>
<accession>A0A1I0GV37</accession>
<dbReference type="Proteomes" id="UP000199181">
    <property type="component" value="Unassembled WGS sequence"/>
</dbReference>
<evidence type="ECO:0000256" key="2">
    <source>
        <dbReference type="ARBA" id="ARBA00022741"/>
    </source>
</evidence>
<dbReference type="Gene3D" id="3.30.200.20">
    <property type="entry name" value="Phosphorylase Kinase, domain 1"/>
    <property type="match status" value="1"/>
</dbReference>
<dbReference type="SMART" id="SM00220">
    <property type="entry name" value="S_TKc"/>
    <property type="match status" value="1"/>
</dbReference>
<dbReference type="SUPFAM" id="SSF56112">
    <property type="entry name" value="Protein kinase-like (PK-like)"/>
    <property type="match status" value="1"/>
</dbReference>
<dbReference type="PANTHER" id="PTHR43289">
    <property type="entry name" value="MITOGEN-ACTIVATED PROTEIN KINASE KINASE KINASE 20-RELATED"/>
    <property type="match status" value="1"/>
</dbReference>
<feature type="domain" description="Protein kinase" evidence="7">
    <location>
        <begin position="39"/>
        <end position="301"/>
    </location>
</feature>
<dbReference type="GO" id="GO:0004674">
    <property type="term" value="F:protein serine/threonine kinase activity"/>
    <property type="evidence" value="ECO:0007669"/>
    <property type="project" value="UniProtKB-KW"/>
</dbReference>
<feature type="binding site" evidence="5">
    <location>
        <position position="68"/>
    </location>
    <ligand>
        <name>ATP</name>
        <dbReference type="ChEBI" id="CHEBI:30616"/>
    </ligand>
</feature>
<name>A0A1I0GV37_9BACT</name>
<dbReference type="PROSITE" id="PS50011">
    <property type="entry name" value="PROTEIN_KINASE_DOM"/>
    <property type="match status" value="1"/>
</dbReference>
<evidence type="ECO:0000256" key="3">
    <source>
        <dbReference type="ARBA" id="ARBA00022777"/>
    </source>
</evidence>
<organism evidence="8 9">
    <name type="scientific">Stigmatella erecta</name>
    <dbReference type="NCBI Taxonomy" id="83460"/>
    <lineage>
        <taxon>Bacteria</taxon>
        <taxon>Pseudomonadati</taxon>
        <taxon>Myxococcota</taxon>
        <taxon>Myxococcia</taxon>
        <taxon>Myxococcales</taxon>
        <taxon>Cystobacterineae</taxon>
        <taxon>Archangiaceae</taxon>
        <taxon>Stigmatella</taxon>
    </lineage>
</organism>